<comment type="catalytic activity">
    <reaction evidence="1 8">
        <text>a myo-inositol phosphate + H2O = myo-inositol + phosphate</text>
        <dbReference type="Rhea" id="RHEA:24056"/>
        <dbReference type="ChEBI" id="CHEBI:15377"/>
        <dbReference type="ChEBI" id="CHEBI:17268"/>
        <dbReference type="ChEBI" id="CHEBI:43474"/>
        <dbReference type="ChEBI" id="CHEBI:84139"/>
        <dbReference type="EC" id="3.1.3.25"/>
    </reaction>
</comment>
<evidence type="ECO:0000256" key="3">
    <source>
        <dbReference type="ARBA" id="ARBA00009759"/>
    </source>
</evidence>
<proteinExistence type="inferred from homology"/>
<dbReference type="InterPro" id="IPR033942">
    <property type="entry name" value="IMPase"/>
</dbReference>
<evidence type="ECO:0000256" key="4">
    <source>
        <dbReference type="ARBA" id="ARBA00022723"/>
    </source>
</evidence>
<dbReference type="Gene3D" id="3.30.540.10">
    <property type="entry name" value="Fructose-1,6-Bisphosphatase, subunit A, domain 1"/>
    <property type="match status" value="1"/>
</dbReference>
<protein>
    <recommendedName>
        <fullName evidence="8">Inositol-1-monophosphatase</fullName>
        <ecNumber evidence="8">3.1.3.25</ecNumber>
    </recommendedName>
</protein>
<feature type="non-terminal residue" evidence="9">
    <location>
        <position position="180"/>
    </location>
</feature>
<dbReference type="InterPro" id="IPR020583">
    <property type="entry name" value="Inositol_monoP_metal-BS"/>
</dbReference>
<feature type="binding site" evidence="7">
    <location>
        <position position="86"/>
    </location>
    <ligand>
        <name>Mg(2+)</name>
        <dbReference type="ChEBI" id="CHEBI:18420"/>
        <label>1</label>
        <note>catalytic</note>
    </ligand>
</feature>
<dbReference type="UniPathway" id="UPA00823">
    <property type="reaction ID" value="UER00788"/>
</dbReference>
<evidence type="ECO:0000256" key="6">
    <source>
        <dbReference type="ARBA" id="ARBA00022842"/>
    </source>
</evidence>
<name>A0A7R8WVI9_9CRUS</name>
<comment type="pathway">
    <text evidence="8">Polyol metabolism; myo-inositol biosynthesis; myo-inositol from D-glucose 6-phosphate: step 2/2.</text>
</comment>
<comment type="cofactor">
    <cofactor evidence="2 7 8">
        <name>Mg(2+)</name>
        <dbReference type="ChEBI" id="CHEBI:18420"/>
    </cofactor>
</comment>
<feature type="binding site" evidence="7">
    <location>
        <position position="87"/>
    </location>
    <ligand>
        <name>Mg(2+)</name>
        <dbReference type="ChEBI" id="CHEBI:18420"/>
        <label>1</label>
        <note>catalytic</note>
    </ligand>
</feature>
<comment type="similarity">
    <text evidence="3 8">Belongs to the inositol monophosphatase superfamily.</text>
</comment>
<dbReference type="InterPro" id="IPR022337">
    <property type="entry name" value="Inositol_monophosphatase_SuhB"/>
</dbReference>
<keyword evidence="6 7" id="KW-0460">Magnesium</keyword>
<dbReference type="GO" id="GO:0006021">
    <property type="term" value="P:inositol biosynthetic process"/>
    <property type="evidence" value="ECO:0007669"/>
    <property type="project" value="UniProtKB-UniPathway"/>
</dbReference>
<dbReference type="PRINTS" id="PR00377">
    <property type="entry name" value="IMPHPHTASES"/>
</dbReference>
<gene>
    <name evidence="9" type="ORF">CTOB1V02_LOCUS16818</name>
</gene>
<keyword evidence="5 8" id="KW-0378">Hydrolase</keyword>
<dbReference type="SUPFAM" id="SSF56655">
    <property type="entry name" value="Carbohydrate phosphatase"/>
    <property type="match status" value="1"/>
</dbReference>
<dbReference type="GO" id="GO:0046872">
    <property type="term" value="F:metal ion binding"/>
    <property type="evidence" value="ECO:0007669"/>
    <property type="project" value="UniProtKB-KW"/>
</dbReference>
<keyword evidence="4 7" id="KW-0479">Metal-binding</keyword>
<evidence type="ECO:0000256" key="1">
    <source>
        <dbReference type="ARBA" id="ARBA00001033"/>
    </source>
</evidence>
<feature type="binding site" evidence="7">
    <location>
        <position position="67"/>
    </location>
    <ligand>
        <name>Mg(2+)</name>
        <dbReference type="ChEBI" id="CHEBI:18420"/>
        <label>1</label>
        <note>catalytic</note>
    </ligand>
</feature>
<evidence type="ECO:0000256" key="8">
    <source>
        <dbReference type="RuleBase" id="RU364068"/>
    </source>
</evidence>
<reference evidence="9" key="1">
    <citation type="submission" date="2020-11" db="EMBL/GenBank/DDBJ databases">
        <authorList>
            <person name="Tran Van P."/>
        </authorList>
    </citation>
    <scope>NUCLEOTIDE SEQUENCE</scope>
</reference>
<accession>A0A7R8WVI9</accession>
<organism evidence="9">
    <name type="scientific">Cyprideis torosa</name>
    <dbReference type="NCBI Taxonomy" id="163714"/>
    <lineage>
        <taxon>Eukaryota</taxon>
        <taxon>Metazoa</taxon>
        <taxon>Ecdysozoa</taxon>
        <taxon>Arthropoda</taxon>
        <taxon>Crustacea</taxon>
        <taxon>Oligostraca</taxon>
        <taxon>Ostracoda</taxon>
        <taxon>Podocopa</taxon>
        <taxon>Podocopida</taxon>
        <taxon>Cytherocopina</taxon>
        <taxon>Cytheroidea</taxon>
        <taxon>Cytherideidae</taxon>
        <taxon>Cyprideis</taxon>
    </lineage>
</organism>
<dbReference type="OrthoDB" id="10254945at2759"/>
<evidence type="ECO:0000256" key="2">
    <source>
        <dbReference type="ARBA" id="ARBA00001946"/>
    </source>
</evidence>
<evidence type="ECO:0000256" key="7">
    <source>
        <dbReference type="PIRSR" id="PIRSR600760-2"/>
    </source>
</evidence>
<dbReference type="FunFam" id="3.30.540.10:FF:000003">
    <property type="entry name" value="Inositol-1-monophosphatase"/>
    <property type="match status" value="1"/>
</dbReference>
<dbReference type="GO" id="GO:0008934">
    <property type="term" value="F:inositol monophosphate 1-phosphatase activity"/>
    <property type="evidence" value="ECO:0007669"/>
    <property type="project" value="InterPro"/>
</dbReference>
<dbReference type="PRINTS" id="PR01959">
    <property type="entry name" value="SBIMPHPHTASE"/>
</dbReference>
<dbReference type="PROSITE" id="PS00629">
    <property type="entry name" value="IMP_1"/>
    <property type="match status" value="1"/>
</dbReference>
<dbReference type="GO" id="GO:0007165">
    <property type="term" value="P:signal transduction"/>
    <property type="evidence" value="ECO:0007669"/>
    <property type="project" value="TreeGrafter"/>
</dbReference>
<feature type="binding site" evidence="7">
    <location>
        <position position="84"/>
    </location>
    <ligand>
        <name>Mg(2+)</name>
        <dbReference type="ChEBI" id="CHEBI:18420"/>
        <label>1</label>
        <note>catalytic</note>
    </ligand>
</feature>
<sequence length="180" mass="20270">MHPMLNVATRTARQAGDIIRRYSDKVESLRIHHKEENDFVTEVDRQAEQTIVSALRKSYPDHAILGEESGQHGDNQAEYQWIIDPLDGTTNFLYGIPHFAVSIALKQRGRLLLGVIYDPMKDEMFSAARGDGAMLNNRKIRVTDKTSLHNALLVTGIAFRKDQNLDLSLESMRVLLPGTA</sequence>
<dbReference type="EMBL" id="OB713581">
    <property type="protein sequence ID" value="CAD7239003.1"/>
    <property type="molecule type" value="Genomic_DNA"/>
</dbReference>
<dbReference type="InterPro" id="IPR000760">
    <property type="entry name" value="Inositol_monophosphatase-like"/>
</dbReference>
<dbReference type="CDD" id="cd01639">
    <property type="entry name" value="IMPase"/>
    <property type="match status" value="1"/>
</dbReference>
<dbReference type="PANTHER" id="PTHR20854">
    <property type="entry name" value="INOSITOL MONOPHOSPHATASE"/>
    <property type="match status" value="1"/>
</dbReference>
<evidence type="ECO:0000256" key="5">
    <source>
        <dbReference type="ARBA" id="ARBA00022801"/>
    </source>
</evidence>
<dbReference type="EC" id="3.1.3.25" evidence="8"/>
<dbReference type="AlphaFoldDB" id="A0A7R8WVI9"/>
<evidence type="ECO:0000313" key="9">
    <source>
        <dbReference type="EMBL" id="CAD7239003.1"/>
    </source>
</evidence>
<dbReference type="PANTHER" id="PTHR20854:SF4">
    <property type="entry name" value="INOSITOL-1-MONOPHOSPHATASE-RELATED"/>
    <property type="match status" value="1"/>
</dbReference>
<dbReference type="Pfam" id="PF00459">
    <property type="entry name" value="Inositol_P"/>
    <property type="match status" value="1"/>
</dbReference>